<organism evidence="1">
    <name type="scientific">marine sediment metagenome</name>
    <dbReference type="NCBI Taxonomy" id="412755"/>
    <lineage>
        <taxon>unclassified sequences</taxon>
        <taxon>metagenomes</taxon>
        <taxon>ecological metagenomes</taxon>
    </lineage>
</organism>
<reference evidence="1" key="1">
    <citation type="journal article" date="2014" name="Front. Microbiol.">
        <title>High frequency of phylogenetically diverse reductive dehalogenase-homologous genes in deep subseafloor sedimentary metagenomes.</title>
        <authorList>
            <person name="Kawai M."/>
            <person name="Futagami T."/>
            <person name="Toyoda A."/>
            <person name="Takaki Y."/>
            <person name="Nishi S."/>
            <person name="Hori S."/>
            <person name="Arai W."/>
            <person name="Tsubouchi T."/>
            <person name="Morono Y."/>
            <person name="Uchiyama I."/>
            <person name="Ito T."/>
            <person name="Fujiyama A."/>
            <person name="Inagaki F."/>
            <person name="Takami H."/>
        </authorList>
    </citation>
    <scope>NUCLEOTIDE SEQUENCE</scope>
    <source>
        <strain evidence="1">Expedition CK06-06</strain>
    </source>
</reference>
<feature type="non-terminal residue" evidence="1">
    <location>
        <position position="74"/>
    </location>
</feature>
<comment type="caution">
    <text evidence="1">The sequence shown here is derived from an EMBL/GenBank/DDBJ whole genome shotgun (WGS) entry which is preliminary data.</text>
</comment>
<proteinExistence type="predicted"/>
<gene>
    <name evidence="1" type="ORF">S12H4_29977</name>
</gene>
<accession>X1UC90</accession>
<name>X1UC90_9ZZZZ</name>
<protein>
    <submittedName>
        <fullName evidence="1">Uncharacterized protein</fullName>
    </submittedName>
</protein>
<evidence type="ECO:0000313" key="1">
    <source>
        <dbReference type="EMBL" id="GAJ01207.1"/>
    </source>
</evidence>
<sequence length="74" mass="8347">MIPVEYELGKEIIETCTCECGAALTLPWGGYWGIDGYVLKCATDPSHDKVIPTKSFYQMWKDGEELPSFIKDNI</sequence>
<dbReference type="AlphaFoldDB" id="X1UC90"/>
<dbReference type="EMBL" id="BARW01017338">
    <property type="protein sequence ID" value="GAJ01207.1"/>
    <property type="molecule type" value="Genomic_DNA"/>
</dbReference>